<dbReference type="AlphaFoldDB" id="A0A8H3HDM5"/>
<evidence type="ECO:0000256" key="2">
    <source>
        <dbReference type="SAM" id="Phobius"/>
    </source>
</evidence>
<dbReference type="Gene3D" id="1.20.1170.10">
    <property type="match status" value="1"/>
</dbReference>
<feature type="transmembrane region" description="Helical" evidence="2">
    <location>
        <begin position="180"/>
        <end position="200"/>
    </location>
</feature>
<keyword evidence="1" id="KW-0175">Coiled coil</keyword>
<keyword evidence="2" id="KW-1133">Transmembrane helix</keyword>
<dbReference type="SUPFAM" id="SSF58100">
    <property type="entry name" value="Bacterial hemolysins"/>
    <property type="match status" value="1"/>
</dbReference>
<reference evidence="3" key="1">
    <citation type="submission" date="2021-01" db="EMBL/GenBank/DDBJ databases">
        <authorList>
            <person name="Kaushik A."/>
        </authorList>
    </citation>
    <scope>NUCLEOTIDE SEQUENCE</scope>
    <source>
        <strain evidence="3">AG6-10EEA</strain>
    </source>
</reference>
<evidence type="ECO:0000256" key="1">
    <source>
        <dbReference type="SAM" id="Coils"/>
    </source>
</evidence>
<feature type="coiled-coil region" evidence="1">
    <location>
        <begin position="146"/>
        <end position="173"/>
    </location>
</feature>
<dbReference type="Proteomes" id="UP000663853">
    <property type="component" value="Unassembled WGS sequence"/>
</dbReference>
<organism evidence="3 4">
    <name type="scientific">Rhizoctonia solani</name>
    <dbReference type="NCBI Taxonomy" id="456999"/>
    <lineage>
        <taxon>Eukaryota</taxon>
        <taxon>Fungi</taxon>
        <taxon>Dikarya</taxon>
        <taxon>Basidiomycota</taxon>
        <taxon>Agaricomycotina</taxon>
        <taxon>Agaricomycetes</taxon>
        <taxon>Cantharellales</taxon>
        <taxon>Ceratobasidiaceae</taxon>
        <taxon>Rhizoctonia</taxon>
    </lineage>
</organism>
<evidence type="ECO:0000313" key="4">
    <source>
        <dbReference type="Proteomes" id="UP000663853"/>
    </source>
</evidence>
<accession>A0A8H3HDM5</accession>
<proteinExistence type="predicted"/>
<dbReference type="EMBL" id="CAJMXA010003566">
    <property type="protein sequence ID" value="CAE6503539.1"/>
    <property type="molecule type" value="Genomic_DNA"/>
</dbReference>
<comment type="caution">
    <text evidence="3">The sequence shown here is derived from an EMBL/GenBank/DDBJ whole genome shotgun (WGS) entry which is preliminary data.</text>
</comment>
<gene>
    <name evidence="3" type="ORF">RDB_LOCUS116191</name>
</gene>
<protein>
    <submittedName>
        <fullName evidence="3">Uncharacterized protein</fullName>
    </submittedName>
</protein>
<sequence length="342" mass="38364">MAEIRDLGKTTMGIDNDFYKVKMAFNKVDNAGFNFPRKLEPEWDVLRKKWQTLLWDSRETATRMEVRLETFEAKLTRVEEILSDTSLDPIDAMLDARDILQDFASKPNVMTALAREGQNNVDLFKDLASEMNTFKATFDGFTKAEQTKIEAQIASLKQRINQISAEIKQCDDMVAKLSRALGFTIFGTIVGAGISLFAFGILGPLVAIKVLIVGAIIAIGQKAALSNYQRRSQELKNELRAKEGEMKALQGKLQLLQECEALLEAQKSVIGDIASRISQIGDIWLAIQHDATRIDAKIAEASTENDRVYLNQLLQETRDIYSPLRQGLRTYATETAKALRPK</sequence>
<keyword evidence="2" id="KW-0472">Membrane</keyword>
<keyword evidence="2" id="KW-0812">Transmembrane</keyword>
<feature type="transmembrane region" description="Helical" evidence="2">
    <location>
        <begin position="206"/>
        <end position="225"/>
    </location>
</feature>
<evidence type="ECO:0000313" key="3">
    <source>
        <dbReference type="EMBL" id="CAE6503539.1"/>
    </source>
</evidence>
<name>A0A8H3HDM5_9AGAM</name>
<feature type="coiled-coil region" evidence="1">
    <location>
        <begin position="218"/>
        <end position="259"/>
    </location>
</feature>